<dbReference type="InterPro" id="IPR033336">
    <property type="entry name" value="SAXO1/2"/>
</dbReference>
<reference evidence="2" key="5">
    <citation type="journal article" date="2002" name="Nature">
        <title>Analysis of the mouse transcriptome based on functional annotation of 60,770 full-length cDNAs.</title>
        <authorList>
            <consortium name="The FANTOM Consortium and the RIKEN Genome Exploration Research Group Phase I and II Team"/>
        </authorList>
    </citation>
    <scope>NUCLEOTIDE SEQUENCE</scope>
    <source>
        <strain evidence="2">C57BL/6J</strain>
        <tissue evidence="2">Testis</tissue>
    </source>
</reference>
<reference evidence="2" key="3">
    <citation type="journal article" date="2000" name="Genome Res.">
        <title>RIKEN integrated sequence analysis (RISA) system--384-format sequencing pipeline with 384 multicapillary sequencer.</title>
        <authorList>
            <person name="Shibata K."/>
            <person name="Itoh M."/>
            <person name="Aizawa K."/>
            <person name="Nagaoka S."/>
            <person name="Sasaki N."/>
            <person name="Carninci P."/>
            <person name="Konno H."/>
            <person name="Akiyama J."/>
            <person name="Nishi K."/>
            <person name="Kitsunai T."/>
            <person name="Tashiro H."/>
            <person name="Itoh M."/>
            <person name="Sumi N."/>
            <person name="Ishii Y."/>
            <person name="Nakamura S."/>
            <person name="Hazama M."/>
            <person name="Nishine T."/>
            <person name="Harada A."/>
            <person name="Yamamoto R."/>
            <person name="Matsumoto H."/>
            <person name="Sakaguchi S."/>
            <person name="Ikegami T."/>
            <person name="Kashiwagi K."/>
            <person name="Fujiwake S."/>
            <person name="Inoue K."/>
            <person name="Togawa Y."/>
            <person name="Izawa M."/>
            <person name="Ohara E."/>
            <person name="Watahiki M."/>
            <person name="Yoneda Y."/>
            <person name="Ishikawa T."/>
            <person name="Ozawa K."/>
            <person name="Tanaka T."/>
            <person name="Matsuura S."/>
            <person name="Kawai J."/>
            <person name="Okazaki Y."/>
            <person name="Muramatsu M."/>
            <person name="Inoue Y."/>
            <person name="Kira A."/>
            <person name="Hayashizaki Y."/>
        </authorList>
    </citation>
    <scope>NUCLEOTIDE SEQUENCE</scope>
    <source>
        <strain evidence="2">C57BL/6J</strain>
        <tissue evidence="2">Testis</tissue>
    </source>
</reference>
<dbReference type="PANTHER" id="PTHR31516">
    <property type="entry name" value="STABILIZER OF AXONEMAL MICROTUBULES 2"/>
    <property type="match status" value="1"/>
</dbReference>
<evidence type="ECO:0000256" key="1">
    <source>
        <dbReference type="ARBA" id="ARBA00008738"/>
    </source>
</evidence>
<evidence type="ECO:0000313" key="3">
    <source>
        <dbReference type="MGI" id="MGI:1923061"/>
    </source>
</evidence>
<reference evidence="2" key="6">
    <citation type="submission" date="2002-04" db="EMBL/GenBank/DDBJ databases">
        <authorList>
            <person name="Adachi J."/>
            <person name="Aizawa K."/>
            <person name="Akimura T."/>
            <person name="Arakawa T."/>
            <person name="Bono H."/>
            <person name="Carninci P."/>
            <person name="Fukuda S."/>
            <person name="Furuno M."/>
            <person name="Hanagaki T."/>
            <person name="Hara A."/>
            <person name="Hashizume W."/>
            <person name="Hayashida K."/>
            <person name="Hayatsu N."/>
            <person name="Hiramoto K."/>
            <person name="Hiraoka T."/>
            <person name="Hirozane T."/>
            <person name="Hori F."/>
            <person name="Imotani K."/>
            <person name="Ishii Y."/>
            <person name="Itoh M."/>
            <person name="Kagawa I."/>
            <person name="Kasukawa T."/>
            <person name="Katoh H."/>
            <person name="Kawai J."/>
            <person name="Kojima Y."/>
            <person name="Kondo S."/>
            <person name="Konno H."/>
            <person name="Kouda M."/>
            <person name="Koya S."/>
            <person name="Kurihara C."/>
            <person name="Matsuyama T."/>
            <person name="Miyazaki A."/>
            <person name="Murata M."/>
            <person name="Nakamura M."/>
            <person name="Nishi K."/>
            <person name="Nomura K."/>
            <person name="Numazaki R."/>
            <person name="Ohno M."/>
            <person name="Ohsato N."/>
            <person name="Okazaki Y."/>
            <person name="Saito R."/>
            <person name="Saitoh H."/>
            <person name="Sakai C."/>
            <person name="Sakai K."/>
            <person name="Sakazume N."/>
            <person name="Sano H."/>
            <person name="Sasaki D."/>
            <person name="Shibata K."/>
            <person name="Shinagawa A."/>
            <person name="Shiraki T."/>
            <person name="Sogabe Y."/>
            <person name="Tagami M."/>
            <person name="Tagawa A."/>
            <person name="Takahashi F."/>
            <person name="Takaku-Akahira S."/>
            <person name="Takeda Y."/>
            <person name="Tanaka T."/>
            <person name="Tomaru A."/>
            <person name="Toya T."/>
            <person name="Yasunishi A."/>
            <person name="Muramatsu M."/>
            <person name="Hayashizaki Y."/>
        </authorList>
    </citation>
    <scope>NUCLEOTIDE SEQUENCE</scope>
    <source>
        <strain evidence="2">C57BL/6J</strain>
        <tissue evidence="2">Testis</tissue>
    </source>
</reference>
<organism evidence="2">
    <name type="scientific">Mus musculus</name>
    <name type="common">Mouse</name>
    <dbReference type="NCBI Taxonomy" id="10090"/>
    <lineage>
        <taxon>Eukaryota</taxon>
        <taxon>Metazoa</taxon>
        <taxon>Chordata</taxon>
        <taxon>Craniata</taxon>
        <taxon>Vertebrata</taxon>
        <taxon>Euteleostomi</taxon>
        <taxon>Mammalia</taxon>
        <taxon>Eutheria</taxon>
        <taxon>Euarchontoglires</taxon>
        <taxon>Glires</taxon>
        <taxon>Rodentia</taxon>
        <taxon>Myomorpha</taxon>
        <taxon>Muroidea</taxon>
        <taxon>Muridae</taxon>
        <taxon>Murinae</taxon>
        <taxon>Mus</taxon>
        <taxon>Mus</taxon>
    </lineage>
</organism>
<evidence type="ECO:0000313" key="2">
    <source>
        <dbReference type="EMBL" id="BAC36522.1"/>
    </source>
</evidence>
<reference evidence="2" key="2">
    <citation type="journal article" date="2000" name="Genome Res.">
        <title>Normalization and subtraction of cap-trapper-selected cDNAs to prepare full-length cDNA libraries for rapid discovery of new genes.</title>
        <authorList>
            <person name="Carninci P."/>
            <person name="Shibata Y."/>
            <person name="Hayatsu N."/>
            <person name="Sugahara Y."/>
            <person name="Shibata K."/>
            <person name="Itoh M."/>
            <person name="Konno H."/>
            <person name="Okazaki Y."/>
            <person name="Muramatsu M."/>
            <person name="Hayashizaki Y."/>
        </authorList>
    </citation>
    <scope>NUCLEOTIDE SEQUENCE</scope>
    <source>
        <strain evidence="2">C57BL/6J</strain>
        <tissue evidence="2">Testis</tissue>
    </source>
</reference>
<comment type="similarity">
    <text evidence="1">Belongs to the FAM154 family.</text>
</comment>
<dbReference type="MGI" id="MGI:1923061">
    <property type="gene designation" value="Saxo1"/>
</dbReference>
<reference evidence="2" key="1">
    <citation type="journal article" date="1999" name="Methods Enzymol.">
        <title>High-efficiency full-length cDNA cloning.</title>
        <authorList>
            <person name="Carninci P."/>
            <person name="Hayashizaki Y."/>
        </authorList>
    </citation>
    <scope>NUCLEOTIDE SEQUENCE</scope>
    <source>
        <strain evidence="2">C57BL/6J</strain>
        <tissue evidence="2">Testis</tissue>
    </source>
</reference>
<reference evidence="2" key="8">
    <citation type="journal article" date="2005" name="Science">
        <title>Antisense Transcription in the Mammalian Transcriptome.</title>
        <authorList>
            <consortium name="RIKEN Genome Exploration Research Group and Genome Science Group (Genome Network Project Core Group) and the FANTOM Consortium"/>
        </authorList>
    </citation>
    <scope>NUCLEOTIDE SEQUENCE</scope>
    <source>
        <strain evidence="2">C57BL/6J</strain>
        <tissue evidence="2">Testis</tissue>
    </source>
</reference>
<gene>
    <name evidence="3" type="primary">Saxo1</name>
    <name evidence="3" type="synonym">Fam154a</name>
</gene>
<dbReference type="AGR" id="MGI:1923061"/>
<sequence>MGKRTCICNLCSCGRHRCPHLPTKIYDKTEKTRLLSEYTENYPIYQSYLPRNSFKPEWCYRKPSAPMEGLTTCRITARLNTRECTTGREKPLNVEKQVVKFKQFLYRIK</sequence>
<dbReference type="GO" id="GO:0008017">
    <property type="term" value="F:microtubule binding"/>
    <property type="evidence" value="ECO:0007669"/>
    <property type="project" value="InterPro"/>
</dbReference>
<dbReference type="EMBL" id="AK076898">
    <property type="protein sequence ID" value="BAC36522.1"/>
    <property type="molecule type" value="mRNA"/>
</dbReference>
<dbReference type="Pfam" id="PF05217">
    <property type="entry name" value="SAXO1-2"/>
    <property type="match status" value="1"/>
</dbReference>
<protein>
    <recommendedName>
        <fullName evidence="4">Stabilizer of axonemal microtubules 1</fullName>
    </recommendedName>
</protein>
<dbReference type="UCSC" id="uc008tlu.1">
    <property type="organism name" value="mouse"/>
</dbReference>
<dbReference type="PANTHER" id="PTHR31516:SF9">
    <property type="entry name" value="STABILIZER OF AXONEMAL MICROTUBULES 1"/>
    <property type="match status" value="1"/>
</dbReference>
<reference evidence="2" key="7">
    <citation type="journal article" date="2005" name="Science">
        <title>The Transcriptional Landscape of the Mammalian Genome.</title>
        <authorList>
            <consortium name="The FANTOM Consortium"/>
            <consortium name="Riken Genome Exploration Research Group and Genome Science Group (Genome Network Project Core Group)"/>
        </authorList>
    </citation>
    <scope>NUCLEOTIDE SEQUENCE</scope>
    <source>
        <strain evidence="2">C57BL/6J</strain>
        <tissue evidence="2">Testis</tissue>
    </source>
</reference>
<accession>Q8C5Z0</accession>
<reference evidence="2" key="4">
    <citation type="journal article" date="2001" name="Nature">
        <title>Functional annotation of a full-length mouse cDNA collection.</title>
        <authorList>
            <consortium name="The RIKEN Genome Exploration Research Group Phase II Team and the FANTOM Consortium"/>
        </authorList>
    </citation>
    <scope>NUCLEOTIDE SEQUENCE</scope>
    <source>
        <strain evidence="2">C57BL/6J</strain>
        <tissue evidence="2">Testis</tissue>
    </source>
</reference>
<dbReference type="AlphaFoldDB" id="Q8C5Z0"/>
<name>Q8C5Z0_MOUSE</name>
<evidence type="ECO:0008006" key="4">
    <source>
        <dbReference type="Google" id="ProtNLM"/>
    </source>
</evidence>
<proteinExistence type="evidence at transcript level"/>